<evidence type="ECO:0000313" key="1">
    <source>
        <dbReference type="EMBL" id="TWB67817.1"/>
    </source>
</evidence>
<protein>
    <recommendedName>
        <fullName evidence="3">Glycosyltransferase involved in cell wall biosynthesis</fullName>
    </recommendedName>
</protein>
<dbReference type="Proteomes" id="UP000320516">
    <property type="component" value="Unassembled WGS sequence"/>
</dbReference>
<sequence>MSRLFILDPVCAQLLGHNLTSLVKFRSYFSSFSYYDSIIPVASRLLPEAFAQENEVEQAFHFYYHNRMKVSDAQGRAIVDATAVLPDYEERMLELATTDAREFFERFSIGAADSLFFPSVDFFSCLAIFEMLRTLPPERAPRLYLRFIGVMEYSCRLYPDPKRELLRQVKDIISRGYPVFLSAEASVYADHLAELLDAPVAATPVPPFHDILPMDDGEEFVVVSPGSGRIDKGFNLLPSIISDFRRSYPRLKVRFLIQNLPPWDLEHNMKSASQIYAAPGVELLPSSISFEEMTAMFRRAHLVLMPYAADIYELRSSAILTESVGHGRQIITSRGTGFEKEVSYFNLGLVCADVGGYVAALAQFSQMSRRQLTNRANQARHRYTTYCLSQYKEWLK</sequence>
<proteinExistence type="predicted"/>
<gene>
    <name evidence="1" type="ORF">FBZ87_11360</name>
</gene>
<comment type="caution">
    <text evidence="1">The sequence shown here is derived from an EMBL/GenBank/DDBJ whole genome shotgun (WGS) entry which is preliminary data.</text>
</comment>
<dbReference type="EMBL" id="VITV01000013">
    <property type="protein sequence ID" value="TWB67817.1"/>
    <property type="molecule type" value="Genomic_DNA"/>
</dbReference>
<dbReference type="SUPFAM" id="SSF53756">
    <property type="entry name" value="UDP-Glycosyltransferase/glycogen phosphorylase"/>
    <property type="match status" value="1"/>
</dbReference>
<reference evidence="1 2" key="1">
    <citation type="submission" date="2019-06" db="EMBL/GenBank/DDBJ databases">
        <title>Genomic Encyclopedia of Type Strains, Phase IV (KMG-V): Genome sequencing to study the core and pangenomes of soil and plant-associated prokaryotes.</title>
        <authorList>
            <person name="Whitman W."/>
        </authorList>
    </citation>
    <scope>NUCLEOTIDE SEQUENCE [LARGE SCALE GENOMIC DNA]</scope>
    <source>
        <strain evidence="1 2">BR 12005</strain>
    </source>
</reference>
<organism evidence="1 2">
    <name type="scientific">Nitrospirillum amazonense</name>
    <dbReference type="NCBI Taxonomy" id="28077"/>
    <lineage>
        <taxon>Bacteria</taxon>
        <taxon>Pseudomonadati</taxon>
        <taxon>Pseudomonadota</taxon>
        <taxon>Alphaproteobacteria</taxon>
        <taxon>Rhodospirillales</taxon>
        <taxon>Azospirillaceae</taxon>
        <taxon>Nitrospirillum</taxon>
    </lineage>
</organism>
<dbReference type="RefSeq" id="WP_145613399.1">
    <property type="nucleotide sequence ID" value="NZ_VITV01000013.1"/>
</dbReference>
<dbReference type="AlphaFoldDB" id="A0A560J9Y4"/>
<dbReference type="Gene3D" id="3.40.50.2000">
    <property type="entry name" value="Glycogen Phosphorylase B"/>
    <property type="match status" value="1"/>
</dbReference>
<evidence type="ECO:0008006" key="3">
    <source>
        <dbReference type="Google" id="ProtNLM"/>
    </source>
</evidence>
<name>A0A560J9Y4_9PROT</name>
<accession>A0A560J9Y4</accession>
<evidence type="ECO:0000313" key="2">
    <source>
        <dbReference type="Proteomes" id="UP000320516"/>
    </source>
</evidence>